<feature type="transmembrane region" description="Helical" evidence="2">
    <location>
        <begin position="113"/>
        <end position="140"/>
    </location>
</feature>
<protein>
    <submittedName>
        <fullName evidence="3">Uncharacterized protein</fullName>
    </submittedName>
</protein>
<dbReference type="InParanoid" id="A0A409WCL2"/>
<dbReference type="AlphaFoldDB" id="A0A409WCL2"/>
<keyword evidence="2" id="KW-1133">Transmembrane helix</keyword>
<reference evidence="3 4" key="1">
    <citation type="journal article" date="2018" name="Evol. Lett.">
        <title>Horizontal gene cluster transfer increased hallucinogenic mushroom diversity.</title>
        <authorList>
            <person name="Reynolds H.T."/>
            <person name="Vijayakumar V."/>
            <person name="Gluck-Thaler E."/>
            <person name="Korotkin H.B."/>
            <person name="Matheny P.B."/>
            <person name="Slot J.C."/>
        </authorList>
    </citation>
    <scope>NUCLEOTIDE SEQUENCE [LARGE SCALE GENOMIC DNA]</scope>
    <source>
        <strain evidence="3 4">2631</strain>
    </source>
</reference>
<dbReference type="Proteomes" id="UP000283269">
    <property type="component" value="Unassembled WGS sequence"/>
</dbReference>
<gene>
    <name evidence="3" type="ORF">CVT25_008371</name>
</gene>
<comment type="caution">
    <text evidence="3">The sequence shown here is derived from an EMBL/GenBank/DDBJ whole genome shotgun (WGS) entry which is preliminary data.</text>
</comment>
<feature type="region of interest" description="Disordered" evidence="1">
    <location>
        <begin position="1"/>
        <end position="28"/>
    </location>
</feature>
<keyword evidence="4" id="KW-1185">Reference proteome</keyword>
<feature type="non-terminal residue" evidence="3">
    <location>
        <position position="1"/>
    </location>
</feature>
<sequence length="309" mass="34097">ALDTSLEQETLAPTQDRPRRPLDKDGEVDGDGVVLLPAPANAATDPPTTLEYCDMPMDEAEDEIIALHGGISEKAIGILWAERAILALALRLMPWFPACHRGMAHQRDLAREALRVILCLCLVFIAIASETDGIIIIARLRIFHVYVHDHILLIPSFPILCTLHLSHTCSILSILFIPLINPNLISILITSSQICIHVLICKIDIAVPNTIRLHNRRGKLLVRPFPHLSGAFLNVFKAALALAFAACTSDPMLFPGDIFSMLLLSSFALPRTLPHQAAQQKSCSHWRQSPHSPHCACSQHYSALSSTRY</sequence>
<organism evidence="3 4">
    <name type="scientific">Psilocybe cyanescens</name>
    <dbReference type="NCBI Taxonomy" id="93625"/>
    <lineage>
        <taxon>Eukaryota</taxon>
        <taxon>Fungi</taxon>
        <taxon>Dikarya</taxon>
        <taxon>Basidiomycota</taxon>
        <taxon>Agaricomycotina</taxon>
        <taxon>Agaricomycetes</taxon>
        <taxon>Agaricomycetidae</taxon>
        <taxon>Agaricales</taxon>
        <taxon>Agaricineae</taxon>
        <taxon>Strophariaceae</taxon>
        <taxon>Psilocybe</taxon>
    </lineage>
</organism>
<dbReference type="EMBL" id="NHYD01003530">
    <property type="protein sequence ID" value="PPQ76272.1"/>
    <property type="molecule type" value="Genomic_DNA"/>
</dbReference>
<evidence type="ECO:0000256" key="2">
    <source>
        <dbReference type="SAM" id="Phobius"/>
    </source>
</evidence>
<evidence type="ECO:0000313" key="4">
    <source>
        <dbReference type="Proteomes" id="UP000283269"/>
    </source>
</evidence>
<name>A0A409WCL2_PSICY</name>
<evidence type="ECO:0000256" key="1">
    <source>
        <dbReference type="SAM" id="MobiDB-lite"/>
    </source>
</evidence>
<keyword evidence="2" id="KW-0472">Membrane</keyword>
<keyword evidence="2" id="KW-0812">Transmembrane</keyword>
<feature type="compositionally biased region" description="Polar residues" evidence="1">
    <location>
        <begin position="1"/>
        <end position="13"/>
    </location>
</feature>
<proteinExistence type="predicted"/>
<accession>A0A409WCL2</accession>
<feature type="compositionally biased region" description="Basic and acidic residues" evidence="1">
    <location>
        <begin position="16"/>
        <end position="27"/>
    </location>
</feature>
<evidence type="ECO:0000313" key="3">
    <source>
        <dbReference type="EMBL" id="PPQ76272.1"/>
    </source>
</evidence>